<dbReference type="Pfam" id="PF13145">
    <property type="entry name" value="Rotamase_2"/>
    <property type="match status" value="1"/>
</dbReference>
<dbReference type="Proteomes" id="UP000176204">
    <property type="component" value="Chromosome I"/>
</dbReference>
<dbReference type="InterPro" id="IPR000297">
    <property type="entry name" value="PPIase_PpiC"/>
</dbReference>
<dbReference type="GO" id="GO:0005886">
    <property type="term" value="C:plasma membrane"/>
    <property type="evidence" value="ECO:0007669"/>
    <property type="project" value="UniProtKB-SubCell"/>
</dbReference>
<dbReference type="PANTHER" id="PTHR47529:SF1">
    <property type="entry name" value="PERIPLASMIC CHAPERONE PPID"/>
    <property type="match status" value="1"/>
</dbReference>
<evidence type="ECO:0000256" key="2">
    <source>
        <dbReference type="ARBA" id="ARBA00022475"/>
    </source>
</evidence>
<dbReference type="PANTHER" id="PTHR47529">
    <property type="entry name" value="PEPTIDYL-PROLYL CIS-TRANS ISOMERASE D"/>
    <property type="match status" value="1"/>
</dbReference>
<dbReference type="STRING" id="1679444.PYTT_2538"/>
<evidence type="ECO:0000313" key="10">
    <source>
        <dbReference type="Proteomes" id="UP000176204"/>
    </source>
</evidence>
<name>A0A1C7PCH9_9BACT</name>
<dbReference type="InterPro" id="IPR027304">
    <property type="entry name" value="Trigger_fact/SurA_dom_sf"/>
</dbReference>
<dbReference type="InterPro" id="IPR052029">
    <property type="entry name" value="PpiD_chaperone"/>
</dbReference>
<evidence type="ECO:0000259" key="8">
    <source>
        <dbReference type="Pfam" id="PF13145"/>
    </source>
</evidence>
<accession>A0A1C7PCH9</accession>
<proteinExistence type="inferred from homology"/>
<evidence type="ECO:0000256" key="5">
    <source>
        <dbReference type="ARBA" id="ARBA00023136"/>
    </source>
</evidence>
<evidence type="ECO:0000313" key="9">
    <source>
        <dbReference type="EMBL" id="SEI01071.1"/>
    </source>
</evidence>
<evidence type="ECO:0000256" key="4">
    <source>
        <dbReference type="ARBA" id="ARBA00022989"/>
    </source>
</evidence>
<evidence type="ECO:0000256" key="3">
    <source>
        <dbReference type="ARBA" id="ARBA00022692"/>
    </source>
</evidence>
<evidence type="ECO:0000256" key="6">
    <source>
        <dbReference type="ARBA" id="ARBA00023186"/>
    </source>
</evidence>
<keyword evidence="3" id="KW-0812">Transmembrane</keyword>
<keyword evidence="4" id="KW-1133">Transmembrane helix</keyword>
<sequence length="574" mass="63727">MLEFIRKNSWIALAAIAAILIGFLLMDYAGKNVMGSDRFASVNETNYSYADQVELGENGLRMLGMLSSECQRHHAGMLAQFDTNKDGQLDDKERAAMGPANETALQRNLEAVVFLNQLYQMWAGIGPNNSKEDTKAMTNRIIVREEAKKYGVYPDKKQTDTFIENLAAFQNGSGDFDAEAYMQFIGKKDGNINKEREAAFHSLVADIIAWNALQAILVDDLKINEAIEGKMLDINQQTFDLSTARLHRAKYAPSTDPSEEDVKAFWEQNKGKYLSKERRGVTLFTLTPAENVKNDDNFRADIEELYETVMEANGRAVVKQLETASTRAGSEFIVKEETYPLAARDQMAAGLATPIVGADQGIETIADAAFTVEDAPAPAVYEQRKEAGKADSEIKAGQMRGVYSTKDGKYAIIRVNTIEKPTELPYEEARASALADLKTKLTSDKLHQTAQELFARMEKEDSLDKAFTIAKEVGAEVATIDKFTGEMENAPAALLNAGEALLTTDTGKLAPIMEDKDGILLVGIRKRSVEDGPQQAAIRTGYYFPQLENIHRSEIMTDWLLQCYVKYKVQVAQH</sequence>
<keyword evidence="5" id="KW-0472">Membrane</keyword>
<reference evidence="10" key="1">
    <citation type="submission" date="2016-09" db="EMBL/GenBank/DDBJ databases">
        <authorList>
            <person name="Koehorst J."/>
        </authorList>
    </citation>
    <scope>NUCLEOTIDE SEQUENCE [LARGE SCALE GENOMIC DNA]</scope>
</reference>
<organism evidence="9 10">
    <name type="scientific">Akkermansia glycaniphila</name>
    <dbReference type="NCBI Taxonomy" id="1679444"/>
    <lineage>
        <taxon>Bacteria</taxon>
        <taxon>Pseudomonadati</taxon>
        <taxon>Verrucomicrobiota</taxon>
        <taxon>Verrucomicrobiia</taxon>
        <taxon>Verrucomicrobiales</taxon>
        <taxon>Akkermansiaceae</taxon>
        <taxon>Akkermansia</taxon>
    </lineage>
</organism>
<protein>
    <submittedName>
        <fullName evidence="9">Ppic-type ppiase domain</fullName>
    </submittedName>
</protein>
<comment type="subcellular location">
    <subcellularLocation>
        <location evidence="1">Cell membrane</location>
        <topology evidence="1">Single-pass type II membrane protein</topology>
    </subcellularLocation>
</comment>
<keyword evidence="6" id="KW-0143">Chaperone</keyword>
<dbReference type="SUPFAM" id="SSF109998">
    <property type="entry name" value="Triger factor/SurA peptide-binding domain-like"/>
    <property type="match status" value="1"/>
</dbReference>
<feature type="domain" description="PpiC" evidence="8">
    <location>
        <begin position="257"/>
        <end position="430"/>
    </location>
</feature>
<comment type="similarity">
    <text evidence="7">Belongs to the PpiD chaperone family.</text>
</comment>
<dbReference type="AlphaFoldDB" id="A0A1C7PCH9"/>
<dbReference type="KEGG" id="agl:PYTT_2538"/>
<gene>
    <name evidence="9" type="ORF">PYTT_2538</name>
</gene>
<dbReference type="GO" id="GO:0003755">
    <property type="term" value="F:peptidyl-prolyl cis-trans isomerase activity"/>
    <property type="evidence" value="ECO:0007669"/>
    <property type="project" value="InterPro"/>
</dbReference>
<keyword evidence="2" id="KW-1003">Cell membrane</keyword>
<evidence type="ECO:0000256" key="1">
    <source>
        <dbReference type="ARBA" id="ARBA00004401"/>
    </source>
</evidence>
<keyword evidence="10" id="KW-1185">Reference proteome</keyword>
<dbReference type="OrthoDB" id="9768393at2"/>
<evidence type="ECO:0000256" key="7">
    <source>
        <dbReference type="ARBA" id="ARBA00038408"/>
    </source>
</evidence>
<dbReference type="EMBL" id="LT629973">
    <property type="protein sequence ID" value="SEI01071.1"/>
    <property type="molecule type" value="Genomic_DNA"/>
</dbReference>
<dbReference type="RefSeq" id="WP_067775019.1">
    <property type="nucleotide sequence ID" value="NZ_LIGX01000020.1"/>
</dbReference>